<protein>
    <recommendedName>
        <fullName evidence="2">Inactive STAND domain-containing protein</fullName>
    </recommendedName>
</protein>
<proteinExistence type="predicted"/>
<dbReference type="Pfam" id="PF19995">
    <property type="entry name" value="iSTAND"/>
    <property type="match status" value="1"/>
</dbReference>
<feature type="domain" description="Inactive STAND" evidence="2">
    <location>
        <begin position="78"/>
        <end position="227"/>
    </location>
</feature>
<gene>
    <name evidence="3" type="ORF">A6770_08115</name>
</gene>
<dbReference type="Proteomes" id="UP000252107">
    <property type="component" value="Unassembled WGS sequence"/>
</dbReference>
<name>A0A367S033_9NOSO</name>
<feature type="coiled-coil region" evidence="1">
    <location>
        <begin position="4"/>
        <end position="68"/>
    </location>
</feature>
<dbReference type="EMBL" id="LXQD01000012">
    <property type="protein sequence ID" value="RCJ42168.1"/>
    <property type="molecule type" value="Genomic_DNA"/>
</dbReference>
<dbReference type="AlphaFoldDB" id="A0A367S033"/>
<evidence type="ECO:0000259" key="2">
    <source>
        <dbReference type="Pfam" id="PF19995"/>
    </source>
</evidence>
<keyword evidence="4" id="KW-1185">Reference proteome</keyword>
<reference evidence="3" key="1">
    <citation type="submission" date="2016-04" db="EMBL/GenBank/DDBJ databases">
        <authorList>
            <person name="Tabuchi Yagui T.R."/>
        </authorList>
    </citation>
    <scope>NUCLEOTIDE SEQUENCE [LARGE SCALE GENOMIC DNA]</scope>
    <source>
        <strain evidence="3">NIES-26</strain>
    </source>
</reference>
<organism evidence="3 4">
    <name type="scientific">Nostoc minutum NIES-26</name>
    <dbReference type="NCBI Taxonomy" id="1844469"/>
    <lineage>
        <taxon>Bacteria</taxon>
        <taxon>Bacillati</taxon>
        <taxon>Cyanobacteriota</taxon>
        <taxon>Cyanophyceae</taxon>
        <taxon>Nostocales</taxon>
        <taxon>Nostocaceae</taxon>
        <taxon>Nostoc</taxon>
    </lineage>
</organism>
<accession>A0A367S033</accession>
<sequence>MFSLRHLQQRREELQQQYNLLSEKIKRLRIDSAIQAGTLVAFQLDKEIERVEAERDRLLKQILTIEKSCESERIHSELFRLNYIAQVQLFREFITEKRIGAFLVHGSPEHGQIWLLKRLLQKIPESTVTPPIPFHLSRRTLRTDVAALWRELGRQIGVQDFSSHEEIARNVVAQLKTQHIILVFHDLDCIDETYLHELISDFWLPLVNSTLQTICPSNEFFLLMFLVDQDGCVNAWNLGFADRLDSVWKPHVPIRLPIIDPLCERVLVNWMENAIDVLPTQVTKKIDYTVQIILEKSEGIPERVFAQIFGLCGCNWEEEEVRWLEL</sequence>
<evidence type="ECO:0000313" key="4">
    <source>
        <dbReference type="Proteomes" id="UP000252107"/>
    </source>
</evidence>
<evidence type="ECO:0000256" key="1">
    <source>
        <dbReference type="SAM" id="Coils"/>
    </source>
</evidence>
<dbReference type="InterPro" id="IPR045475">
    <property type="entry name" value="iSTAND"/>
</dbReference>
<keyword evidence="1" id="KW-0175">Coiled coil</keyword>
<comment type="caution">
    <text evidence="3">The sequence shown here is derived from an EMBL/GenBank/DDBJ whole genome shotgun (WGS) entry which is preliminary data.</text>
</comment>
<evidence type="ECO:0000313" key="3">
    <source>
        <dbReference type="EMBL" id="RCJ42168.1"/>
    </source>
</evidence>